<evidence type="ECO:0000256" key="7">
    <source>
        <dbReference type="ARBA" id="ARBA00022989"/>
    </source>
</evidence>
<reference evidence="14 15" key="1">
    <citation type="submission" date="2017-07" db="EMBL/GenBank/DDBJ databases">
        <title>Niveispirillum cyanobacteriorum sp. nov., isolated from cyanobacterial aggregates in a eutrophic lake.</title>
        <authorList>
            <person name="Cai H."/>
        </authorList>
    </citation>
    <scope>NUCLEOTIDE SEQUENCE [LARGE SCALE GENOMIC DNA]</scope>
    <source>
        <strain evidence="15">TH1-14</strain>
    </source>
</reference>
<organism evidence="14 15">
    <name type="scientific">Niveispirillum lacus</name>
    <dbReference type="NCBI Taxonomy" id="1981099"/>
    <lineage>
        <taxon>Bacteria</taxon>
        <taxon>Pseudomonadati</taxon>
        <taxon>Pseudomonadota</taxon>
        <taxon>Alphaproteobacteria</taxon>
        <taxon>Rhodospirillales</taxon>
        <taxon>Azospirillaceae</taxon>
        <taxon>Niveispirillum</taxon>
    </lineage>
</organism>
<evidence type="ECO:0000256" key="3">
    <source>
        <dbReference type="ARBA" id="ARBA00022448"/>
    </source>
</evidence>
<dbReference type="NCBIfam" id="NF005733">
    <property type="entry name" value="PRK07558.1"/>
    <property type="match status" value="1"/>
</dbReference>
<dbReference type="GO" id="GO:0046933">
    <property type="term" value="F:proton-transporting ATP synthase activity, rotational mechanism"/>
    <property type="evidence" value="ECO:0007669"/>
    <property type="project" value="UniProtKB-UniRule"/>
</dbReference>
<dbReference type="PROSITE" id="PS00605">
    <property type="entry name" value="ATPASE_C"/>
    <property type="match status" value="1"/>
</dbReference>
<evidence type="ECO:0000313" key="15">
    <source>
        <dbReference type="Proteomes" id="UP000216998"/>
    </source>
</evidence>
<accession>A0A255YTL7</accession>
<sequence length="74" mass="7659">MEAEAAKFIGAGLAMLALLGVGIGLGNLFSGLYQAVSRNPAALDSYKTFVFIGFALTEATGLFALVIAFLILFA</sequence>
<keyword evidence="4 12" id="KW-0138">CF(0)</keyword>
<keyword evidence="9 12" id="KW-0446">Lipid-binding</keyword>
<dbReference type="PANTHER" id="PTHR10031">
    <property type="entry name" value="ATP SYNTHASE LIPID-BINDING PROTEIN, MITOCHONDRIAL"/>
    <property type="match status" value="1"/>
</dbReference>
<dbReference type="OrthoDB" id="9811093at2"/>
<keyword evidence="12" id="KW-1003">Cell membrane</keyword>
<evidence type="ECO:0000256" key="9">
    <source>
        <dbReference type="ARBA" id="ARBA00023121"/>
    </source>
</evidence>
<dbReference type="Gene3D" id="1.20.20.10">
    <property type="entry name" value="F1F0 ATP synthase subunit C"/>
    <property type="match status" value="1"/>
</dbReference>
<feature type="transmembrane region" description="Helical" evidence="12">
    <location>
        <begin position="48"/>
        <end position="73"/>
    </location>
</feature>
<dbReference type="RefSeq" id="WP_094457598.1">
    <property type="nucleotide sequence ID" value="NZ_NOXU01000031.1"/>
</dbReference>
<keyword evidence="10 12" id="KW-0472">Membrane</keyword>
<dbReference type="EMBL" id="NOXU01000031">
    <property type="protein sequence ID" value="OYQ32563.1"/>
    <property type="molecule type" value="Genomic_DNA"/>
</dbReference>
<keyword evidence="5 12" id="KW-0812">Transmembrane</keyword>
<dbReference type="AlphaFoldDB" id="A0A255YTL7"/>
<dbReference type="SUPFAM" id="SSF81333">
    <property type="entry name" value="F1F0 ATP synthase subunit C"/>
    <property type="match status" value="1"/>
</dbReference>
<comment type="subcellular location">
    <subcellularLocation>
        <location evidence="12">Cell membrane</location>
        <topology evidence="12">Multi-pass membrane protein</topology>
    </subcellularLocation>
    <subcellularLocation>
        <location evidence="1">Membrane</location>
        <topology evidence="1">Multi-pass membrane protein</topology>
    </subcellularLocation>
</comment>
<dbReference type="PRINTS" id="PR00124">
    <property type="entry name" value="ATPASEC"/>
</dbReference>
<dbReference type="GO" id="GO:0008289">
    <property type="term" value="F:lipid binding"/>
    <property type="evidence" value="ECO:0007669"/>
    <property type="project" value="UniProtKB-KW"/>
</dbReference>
<evidence type="ECO:0000256" key="8">
    <source>
        <dbReference type="ARBA" id="ARBA00023065"/>
    </source>
</evidence>
<dbReference type="InterPro" id="IPR038662">
    <property type="entry name" value="ATP_synth_F0_csu_sf"/>
</dbReference>
<dbReference type="InterPro" id="IPR035921">
    <property type="entry name" value="F/V-ATP_Csub_sf"/>
</dbReference>
<dbReference type="PANTHER" id="PTHR10031:SF0">
    <property type="entry name" value="ATPASE PROTEIN 9"/>
    <property type="match status" value="1"/>
</dbReference>
<evidence type="ECO:0000256" key="5">
    <source>
        <dbReference type="ARBA" id="ARBA00022692"/>
    </source>
</evidence>
<keyword evidence="8 12" id="KW-0406">Ion transport</keyword>
<evidence type="ECO:0000256" key="6">
    <source>
        <dbReference type="ARBA" id="ARBA00022781"/>
    </source>
</evidence>
<keyword evidence="6 12" id="KW-0375">Hydrogen ion transport</keyword>
<evidence type="ECO:0000256" key="10">
    <source>
        <dbReference type="ARBA" id="ARBA00023136"/>
    </source>
</evidence>
<evidence type="ECO:0000256" key="11">
    <source>
        <dbReference type="ARBA" id="ARBA00023310"/>
    </source>
</evidence>
<evidence type="ECO:0000256" key="12">
    <source>
        <dbReference type="HAMAP-Rule" id="MF_01396"/>
    </source>
</evidence>
<keyword evidence="11 12" id="KW-0066">ATP synthesis</keyword>
<dbReference type="GO" id="GO:0005886">
    <property type="term" value="C:plasma membrane"/>
    <property type="evidence" value="ECO:0007669"/>
    <property type="project" value="UniProtKB-SubCell"/>
</dbReference>
<protein>
    <recommendedName>
        <fullName evidence="12">ATP synthase subunit c</fullName>
    </recommendedName>
    <alternativeName>
        <fullName evidence="12">ATP synthase F(0) sector subunit c</fullName>
    </alternativeName>
    <alternativeName>
        <fullName evidence="12">F-type ATPase subunit c</fullName>
        <shortName evidence="12">F-ATPase subunit c</shortName>
    </alternativeName>
    <alternativeName>
        <fullName evidence="12">Lipid-binding protein</fullName>
    </alternativeName>
</protein>
<comment type="similarity">
    <text evidence="2 12">Belongs to the ATPase C chain family.</text>
</comment>
<dbReference type="Pfam" id="PF00137">
    <property type="entry name" value="ATP-synt_C"/>
    <property type="match status" value="1"/>
</dbReference>
<keyword evidence="15" id="KW-1185">Reference proteome</keyword>
<keyword evidence="7 12" id="KW-1133">Transmembrane helix</keyword>
<comment type="function">
    <text evidence="12">Key component of the F(0) channel; it plays a direct role in translocation across the membrane. A homomeric c-ring of between 10-14 subunits forms the central stalk rotor element with the F(1) delta and epsilon subunits.</text>
</comment>
<name>A0A255YTL7_9PROT</name>
<comment type="function">
    <text evidence="12">F(1)F(0) ATP synthase produces ATP from ADP in the presence of a proton or sodium gradient. F-type ATPases consist of two structural domains, F(1) containing the extramembraneous catalytic core and F(0) containing the membrane proton channel, linked together by a central stalk and a peripheral stalk. During catalysis, ATP synthesis in the catalytic domain of F(1) is coupled via a rotary mechanism of the central stalk subunits to proton translocation.</text>
</comment>
<dbReference type="HAMAP" id="MF_01396">
    <property type="entry name" value="ATP_synth_c_bact"/>
    <property type="match status" value="1"/>
</dbReference>
<evidence type="ECO:0000256" key="2">
    <source>
        <dbReference type="ARBA" id="ARBA00006704"/>
    </source>
</evidence>
<proteinExistence type="inferred from homology"/>
<dbReference type="Proteomes" id="UP000216998">
    <property type="component" value="Unassembled WGS sequence"/>
</dbReference>
<feature type="transmembrane region" description="Helical" evidence="12">
    <location>
        <begin position="12"/>
        <end position="36"/>
    </location>
</feature>
<dbReference type="InterPro" id="IPR002379">
    <property type="entry name" value="ATPase_proteolipid_c-like_dom"/>
</dbReference>
<dbReference type="GO" id="GO:0033177">
    <property type="term" value="C:proton-transporting two-sector ATPase complex, proton-transporting domain"/>
    <property type="evidence" value="ECO:0007669"/>
    <property type="project" value="InterPro"/>
</dbReference>
<evidence type="ECO:0000256" key="4">
    <source>
        <dbReference type="ARBA" id="ARBA00022547"/>
    </source>
</evidence>
<evidence type="ECO:0000259" key="13">
    <source>
        <dbReference type="Pfam" id="PF00137"/>
    </source>
</evidence>
<evidence type="ECO:0000313" key="14">
    <source>
        <dbReference type="EMBL" id="OYQ32563.1"/>
    </source>
</evidence>
<feature type="domain" description="V-ATPase proteolipid subunit C-like" evidence="13">
    <location>
        <begin position="9"/>
        <end position="71"/>
    </location>
</feature>
<comment type="caution">
    <text evidence="14">The sequence shown here is derived from an EMBL/GenBank/DDBJ whole genome shotgun (WGS) entry which is preliminary data.</text>
</comment>
<dbReference type="InterPro" id="IPR020537">
    <property type="entry name" value="ATP_synth_F0_csu_DDCD_BS"/>
</dbReference>
<gene>
    <name evidence="12" type="primary">atpE</name>
    <name evidence="14" type="ORF">CHU95_17430</name>
</gene>
<dbReference type="CDD" id="cd18182">
    <property type="entry name" value="ATP-synt_Fo_c_ATP5G3"/>
    <property type="match status" value="1"/>
</dbReference>
<dbReference type="GO" id="GO:0045259">
    <property type="term" value="C:proton-transporting ATP synthase complex"/>
    <property type="evidence" value="ECO:0007669"/>
    <property type="project" value="UniProtKB-KW"/>
</dbReference>
<keyword evidence="3 12" id="KW-0813">Transport</keyword>
<feature type="site" description="Reversibly protonated during proton transport" evidence="12">
    <location>
        <position position="58"/>
    </location>
</feature>
<dbReference type="InterPro" id="IPR000454">
    <property type="entry name" value="ATP_synth_F0_csu"/>
</dbReference>
<evidence type="ECO:0000256" key="1">
    <source>
        <dbReference type="ARBA" id="ARBA00004141"/>
    </source>
</evidence>